<dbReference type="EMBL" id="CABPRZ010000015">
    <property type="protein sequence ID" value="VVE29021.1"/>
    <property type="molecule type" value="Genomic_DNA"/>
</dbReference>
<evidence type="ECO:0000313" key="2">
    <source>
        <dbReference type="Proteomes" id="UP000414233"/>
    </source>
</evidence>
<organism evidence="1 2">
    <name type="scientific">Pandoraea terrae</name>
    <dbReference type="NCBI Taxonomy" id="1537710"/>
    <lineage>
        <taxon>Bacteria</taxon>
        <taxon>Pseudomonadati</taxon>
        <taxon>Pseudomonadota</taxon>
        <taxon>Betaproteobacteria</taxon>
        <taxon>Burkholderiales</taxon>
        <taxon>Burkholderiaceae</taxon>
        <taxon>Pandoraea</taxon>
    </lineage>
</organism>
<proteinExistence type="predicted"/>
<dbReference type="Proteomes" id="UP000414233">
    <property type="component" value="Unassembled WGS sequence"/>
</dbReference>
<accession>A0A5E4WWX4</accession>
<protein>
    <submittedName>
        <fullName evidence="1">Uncharacterized protein</fullName>
    </submittedName>
</protein>
<dbReference type="AlphaFoldDB" id="A0A5E4WWX4"/>
<name>A0A5E4WWX4_9BURK</name>
<evidence type="ECO:0000313" key="1">
    <source>
        <dbReference type="EMBL" id="VVE29021.1"/>
    </source>
</evidence>
<keyword evidence="2" id="KW-1185">Reference proteome</keyword>
<sequence length="29" mass="3309">MSQNEVGDIVGVDRNYVSTLERAEKLRTQ</sequence>
<gene>
    <name evidence="1" type="ORF">PTE30175_03453</name>
</gene>
<reference evidence="1 2" key="1">
    <citation type="submission" date="2019-08" db="EMBL/GenBank/DDBJ databases">
        <authorList>
            <person name="Peeters C."/>
        </authorList>
    </citation>
    <scope>NUCLEOTIDE SEQUENCE [LARGE SCALE GENOMIC DNA]</scope>
    <source>
        <strain evidence="1 2">LMG 30175</strain>
    </source>
</reference>